<name>A0ABP0B8U7_9PEZI</name>
<dbReference type="EMBL" id="CAWUHD010000019">
    <property type="protein sequence ID" value="CAK7215940.1"/>
    <property type="molecule type" value="Genomic_DNA"/>
</dbReference>
<organism evidence="2 3">
    <name type="scientific">Sporothrix eucalyptigena</name>
    <dbReference type="NCBI Taxonomy" id="1812306"/>
    <lineage>
        <taxon>Eukaryota</taxon>
        <taxon>Fungi</taxon>
        <taxon>Dikarya</taxon>
        <taxon>Ascomycota</taxon>
        <taxon>Pezizomycotina</taxon>
        <taxon>Sordariomycetes</taxon>
        <taxon>Sordariomycetidae</taxon>
        <taxon>Ophiostomatales</taxon>
        <taxon>Ophiostomataceae</taxon>
        <taxon>Sporothrix</taxon>
    </lineage>
</organism>
<accession>A0ABP0B8U7</accession>
<feature type="compositionally biased region" description="Basic and acidic residues" evidence="1">
    <location>
        <begin position="165"/>
        <end position="184"/>
    </location>
</feature>
<evidence type="ECO:0000313" key="2">
    <source>
        <dbReference type="EMBL" id="CAK7215940.1"/>
    </source>
</evidence>
<sequence>MIAGHITNSQVESAATGLADLIRHLVKNANRMGLLSQSVYRTSSSSQAIAPIALHYKQVFWAKFVALAFAVFSEHALRMDLAIGGSEWARQVPEPTAAEALMIPDRSQTPTPTPLTGRVYRLDGFLSLDNMVPEYWWRYGRNVDTAWDNFLNKYYEIRSKPPIYHKDEVENPHNPIPDDARLPDDSDESGYADYSAYKDYGILDDMLQLYEMLEEGSKSSGNDIFMTDCEEEEDSEGVGERKDNRKHGALRGITKAQLLANPRSLNLIAQFTTVRIRGGLQALSSIIYGDGNRRPDAETVLARNQFDMIQAMANDSFHSYKGLLYWGPLEGPLSHTGIRATRQKLANTYRHPLELYSAVV</sequence>
<evidence type="ECO:0000313" key="3">
    <source>
        <dbReference type="Proteomes" id="UP001642482"/>
    </source>
</evidence>
<feature type="region of interest" description="Disordered" evidence="1">
    <location>
        <begin position="165"/>
        <end position="187"/>
    </location>
</feature>
<keyword evidence="3" id="KW-1185">Reference proteome</keyword>
<dbReference type="Proteomes" id="UP001642482">
    <property type="component" value="Unassembled WGS sequence"/>
</dbReference>
<reference evidence="2 3" key="1">
    <citation type="submission" date="2024-01" db="EMBL/GenBank/DDBJ databases">
        <authorList>
            <person name="Allen C."/>
            <person name="Tagirdzhanova G."/>
        </authorList>
    </citation>
    <scope>NUCLEOTIDE SEQUENCE [LARGE SCALE GENOMIC DNA]</scope>
</reference>
<evidence type="ECO:0000256" key="1">
    <source>
        <dbReference type="SAM" id="MobiDB-lite"/>
    </source>
</evidence>
<comment type="caution">
    <text evidence="2">The sequence shown here is derived from an EMBL/GenBank/DDBJ whole genome shotgun (WGS) entry which is preliminary data.</text>
</comment>
<proteinExistence type="predicted"/>
<gene>
    <name evidence="2" type="ORF">SEUCBS140593_002699</name>
</gene>
<protein>
    <submittedName>
        <fullName evidence="2">Uncharacterized protein</fullName>
    </submittedName>
</protein>